<dbReference type="EMBL" id="HE650825">
    <property type="protein sequence ID" value="CCF58465.1"/>
    <property type="molecule type" value="Genomic_DNA"/>
</dbReference>
<keyword evidence="2" id="KW-1185">Reference proteome</keyword>
<dbReference type="InterPro" id="IPR036047">
    <property type="entry name" value="F-box-like_dom_sf"/>
</dbReference>
<dbReference type="RefSeq" id="XP_003957600.1">
    <property type="nucleotide sequence ID" value="XM_003957551.1"/>
</dbReference>
<organism evidence="1 2">
    <name type="scientific">Kazachstania africana (strain ATCC 22294 / BCRC 22015 / CBS 2517 / CECT 1963 / NBRC 1671 / NRRL Y-8276)</name>
    <name type="common">Yeast</name>
    <name type="synonym">Kluyveromyces africanus</name>
    <dbReference type="NCBI Taxonomy" id="1071382"/>
    <lineage>
        <taxon>Eukaryota</taxon>
        <taxon>Fungi</taxon>
        <taxon>Dikarya</taxon>
        <taxon>Ascomycota</taxon>
        <taxon>Saccharomycotina</taxon>
        <taxon>Saccharomycetes</taxon>
        <taxon>Saccharomycetales</taxon>
        <taxon>Saccharomycetaceae</taxon>
        <taxon>Kazachstania</taxon>
    </lineage>
</organism>
<dbReference type="GeneID" id="13883202"/>
<dbReference type="KEGG" id="kaf:KAFR_0E03130"/>
<gene>
    <name evidence="1" type="primary">KAFR0E03130</name>
    <name evidence="1" type="ORF">KAFR_0E03130</name>
</gene>
<dbReference type="HOGENOM" id="CLU_017243_0_0_1"/>
<evidence type="ECO:0008006" key="3">
    <source>
        <dbReference type="Google" id="ProtNLM"/>
    </source>
</evidence>
<dbReference type="SUPFAM" id="SSF81383">
    <property type="entry name" value="F-box domain"/>
    <property type="match status" value="1"/>
</dbReference>
<sequence length="770" mass="88602">MTGRLSNSNNNQYRKMQSVNFVGTNYSRYGTSVYKQLYGNYDKYDDSEFLGARYKHISVSPKKRNILTNSNSNLDRTTDNVLSKKDVLKKKYKSLISTSSKKLKNKFYNDDAFSIFSNRSHSKHPIIVERYAELNDLPIEIINYIMSFIEDDKILIYCLYVSKKFYAAAKPNLYSILHFTSTYRVAQFVTSLRLHPENGNYVKYLDLSDLKNGLILRESKNKTIVNADDAVEEDDDNDEPLKELAYASWRDWRFRNDPLYSSPILNCYNLKKVSSRSSSVSSASTTFESNLNIKRLRSNSSVSSFTSNIMSSIQPSHSNANMLLPKIDSITNDKSNRGGHSSQNSKWFRLKLGYKNRAKSNALKLETDDLGPTDIDHNRVVTFKETERERPFKTKHPYTNKFLLKYAQYRDLPLGYILHILKLCPNLVGLNLSNLSLYTDFKVTHNVSNTINRQFSTLIADSTPTVELENKEDNLDVVYLTDSSKIYEPSENKRTVSSSSQLGFSNANSWISTNAAFIPTKNWPLPIDSNTKLRGSQNKRTDYELTKVQTMEIFQHLSCLTELKINNVVWCTQSMIKSFILDTFVKSRYNVDLSFEKSGMNRNFVWSCKGNLDTFVTLVALDELLKRDDFEIESIFNIRRGNLQLSQEHKEKNTATIEKSAFFEISYDIENGSQKTISVSLEILKNDPLLKPTTLDLKKIAENRLHISVNLRLDENFSGMMVPNEILPKKSDERIDRLAHALLFRVMHLRSGYLRRNVGENSYLSESMAL</sequence>
<evidence type="ECO:0000313" key="2">
    <source>
        <dbReference type="Proteomes" id="UP000005220"/>
    </source>
</evidence>
<dbReference type="OrthoDB" id="5351126at2759"/>
<accession>H2AVR5</accession>
<dbReference type="GO" id="GO:0007165">
    <property type="term" value="P:signal transduction"/>
    <property type="evidence" value="ECO:0007669"/>
    <property type="project" value="EnsemblFungi"/>
</dbReference>
<dbReference type="AlphaFoldDB" id="H2AVR5"/>
<protein>
    <recommendedName>
        <fullName evidence="3">F-box domain-containing protein</fullName>
    </recommendedName>
</protein>
<proteinExistence type="predicted"/>
<reference evidence="1 2" key="1">
    <citation type="journal article" date="2011" name="Proc. Natl. Acad. Sci. U.S.A.">
        <title>Evolutionary erosion of yeast sex chromosomes by mating-type switching accidents.</title>
        <authorList>
            <person name="Gordon J.L."/>
            <person name="Armisen D."/>
            <person name="Proux-Wera E."/>
            <person name="Oheigeartaigh S.S."/>
            <person name="Byrne K.P."/>
            <person name="Wolfe K.H."/>
        </authorList>
    </citation>
    <scope>NUCLEOTIDE SEQUENCE [LARGE SCALE GENOMIC DNA]</scope>
    <source>
        <strain evidence="2">ATCC 22294 / BCRC 22015 / CBS 2517 / CECT 1963 / NBRC 1671 / NRRL Y-8276</strain>
    </source>
</reference>
<dbReference type="eggNOG" id="ENOG502R67H">
    <property type="taxonomic scope" value="Eukaryota"/>
</dbReference>
<dbReference type="Proteomes" id="UP000005220">
    <property type="component" value="Chromosome 5"/>
</dbReference>
<evidence type="ECO:0000313" key="1">
    <source>
        <dbReference type="EMBL" id="CCF58465.1"/>
    </source>
</evidence>
<name>H2AVR5_KAZAF</name>
<dbReference type="InParanoid" id="H2AVR5"/>
<dbReference type="FunCoup" id="H2AVR5">
    <property type="interactions" value="52"/>
</dbReference>